<evidence type="ECO:0000256" key="1">
    <source>
        <dbReference type="SAM" id="Phobius"/>
    </source>
</evidence>
<gene>
    <name evidence="2" type="ORF">BC643_1767</name>
</gene>
<reference evidence="2 3" key="1">
    <citation type="submission" date="2018-09" db="EMBL/GenBank/DDBJ databases">
        <title>Genomic Encyclopedia of Archaeal and Bacterial Type Strains, Phase II (KMG-II): from individual species to whole genera.</title>
        <authorList>
            <person name="Goeker M."/>
        </authorList>
    </citation>
    <scope>NUCLEOTIDE SEQUENCE [LARGE SCALE GENOMIC DNA]</scope>
    <source>
        <strain evidence="2 3">DSM 27148</strain>
    </source>
</reference>
<protein>
    <recommendedName>
        <fullName evidence="4">FixH protein</fullName>
    </recommendedName>
</protein>
<feature type="transmembrane region" description="Helical" evidence="1">
    <location>
        <begin position="6"/>
        <end position="27"/>
    </location>
</feature>
<dbReference type="InterPro" id="IPR008620">
    <property type="entry name" value="FixH"/>
</dbReference>
<comment type="caution">
    <text evidence="2">The sequence shown here is derived from an EMBL/GenBank/DDBJ whole genome shotgun (WGS) entry which is preliminary data.</text>
</comment>
<keyword evidence="1" id="KW-1133">Transmembrane helix</keyword>
<dbReference type="OrthoDB" id="1493774at2"/>
<evidence type="ECO:0000313" key="3">
    <source>
        <dbReference type="Proteomes" id="UP000283387"/>
    </source>
</evidence>
<dbReference type="Pfam" id="PF05751">
    <property type="entry name" value="FixH"/>
    <property type="match status" value="1"/>
</dbReference>
<keyword evidence="1" id="KW-0812">Transmembrane</keyword>
<keyword evidence="3" id="KW-1185">Reference proteome</keyword>
<dbReference type="EMBL" id="RAPN01000001">
    <property type="protein sequence ID" value="RKD91414.1"/>
    <property type="molecule type" value="Genomic_DNA"/>
</dbReference>
<keyword evidence="1" id="KW-0472">Membrane</keyword>
<dbReference type="Proteomes" id="UP000283387">
    <property type="component" value="Unassembled WGS sequence"/>
</dbReference>
<evidence type="ECO:0000313" key="2">
    <source>
        <dbReference type="EMBL" id="RKD91414.1"/>
    </source>
</evidence>
<name>A0A419W7H3_9BACT</name>
<accession>A0A419W7H3</accession>
<dbReference type="RefSeq" id="WP_120272719.1">
    <property type="nucleotide sequence ID" value="NZ_RAPN01000001.1"/>
</dbReference>
<organism evidence="2 3">
    <name type="scientific">Mangrovibacterium diazotrophicum</name>
    <dbReference type="NCBI Taxonomy" id="1261403"/>
    <lineage>
        <taxon>Bacteria</taxon>
        <taxon>Pseudomonadati</taxon>
        <taxon>Bacteroidota</taxon>
        <taxon>Bacteroidia</taxon>
        <taxon>Marinilabiliales</taxon>
        <taxon>Prolixibacteraceae</taxon>
        <taxon>Mangrovibacterium</taxon>
    </lineage>
</organism>
<proteinExistence type="predicted"/>
<dbReference type="AlphaFoldDB" id="A0A419W7H3"/>
<evidence type="ECO:0008006" key="4">
    <source>
        <dbReference type="Google" id="ProtNLM"/>
    </source>
</evidence>
<sequence>MKLNWGTGIVIALSIMVIGMLTLVYIATRQDYFLVEKDYYQKGINYQSQIDRINNLNKLREKPELIQEGQSLKLQLPAWFQNKTIEGEILIYSPVDEKLDKTTAIKLNESLQQTISLQGTKPGRYTVKLDWQADSTPYYWEHQITVE</sequence>